<comment type="caution">
    <text evidence="3">The sequence shown here is derived from an EMBL/GenBank/DDBJ whole genome shotgun (WGS) entry which is preliminary data.</text>
</comment>
<sequence length="340" mass="36778">MSFEDGAAQQELLKMAFKNAQHLSDTEFCSAVLAGLLWKWARNGDKSIRESLVDKLQKLDISFLGPKTALAFPALQPAHVAALCVAHHPPHHPFRRHPHRSCSPVTGHGHCSNRAMVAFWACEVTETKAAAVDVPAGFVLNVVNATSGAAADAQLVLGLETQQLDGQSWKGVVAHLGAEQPLQVKLDLVFGRKVKFYVAKGAGAVNLTGYFQPGPELDLMQEEARDAAKKSKKRAREEKKAQTSWDEVSSHTDRDLMSLPICCLRAGVSLSSSESEEVPEKKAKAAKPATTTPPAKKEEQKKPKQTETSSNTAAPAGTSQKKKRKKNKHKKQAAANGDAK</sequence>
<dbReference type="OrthoDB" id="76473at2759"/>
<dbReference type="Gene3D" id="2.60.120.340">
    <property type="entry name" value="Nucleoplasmin core domain"/>
    <property type="match status" value="1"/>
</dbReference>
<gene>
    <name evidence="3" type="ORF">Plil01_001783300</name>
</gene>
<dbReference type="Pfam" id="PF17800">
    <property type="entry name" value="NPL"/>
    <property type="match status" value="1"/>
</dbReference>
<dbReference type="Proteomes" id="UP001165083">
    <property type="component" value="Unassembled WGS sequence"/>
</dbReference>
<dbReference type="AlphaFoldDB" id="A0A9W7D9Z8"/>
<reference evidence="3" key="1">
    <citation type="submission" date="2023-04" db="EMBL/GenBank/DDBJ databases">
        <title>Phytophthora lilii NBRC 32176.</title>
        <authorList>
            <person name="Ichikawa N."/>
            <person name="Sato H."/>
            <person name="Tonouchi N."/>
        </authorList>
    </citation>
    <scope>NUCLEOTIDE SEQUENCE</scope>
    <source>
        <strain evidence="3">NBRC 32176</strain>
    </source>
</reference>
<dbReference type="InterPro" id="IPR041232">
    <property type="entry name" value="NPL"/>
</dbReference>
<feature type="domain" description="Nucleoplasmin-like" evidence="2">
    <location>
        <begin position="119"/>
        <end position="211"/>
    </location>
</feature>
<organism evidence="3 4">
    <name type="scientific">Phytophthora lilii</name>
    <dbReference type="NCBI Taxonomy" id="2077276"/>
    <lineage>
        <taxon>Eukaryota</taxon>
        <taxon>Sar</taxon>
        <taxon>Stramenopiles</taxon>
        <taxon>Oomycota</taxon>
        <taxon>Peronosporomycetes</taxon>
        <taxon>Peronosporales</taxon>
        <taxon>Peronosporaceae</taxon>
        <taxon>Phytophthora</taxon>
    </lineage>
</organism>
<feature type="region of interest" description="Disordered" evidence="1">
    <location>
        <begin position="223"/>
        <end position="251"/>
    </location>
</feature>
<evidence type="ECO:0000313" key="4">
    <source>
        <dbReference type="Proteomes" id="UP001165083"/>
    </source>
</evidence>
<evidence type="ECO:0000256" key="1">
    <source>
        <dbReference type="SAM" id="MobiDB-lite"/>
    </source>
</evidence>
<proteinExistence type="predicted"/>
<feature type="region of interest" description="Disordered" evidence="1">
    <location>
        <begin position="270"/>
        <end position="340"/>
    </location>
</feature>
<accession>A0A9W7D9Z8</accession>
<protein>
    <submittedName>
        <fullName evidence="3">Unnamed protein product</fullName>
    </submittedName>
</protein>
<feature type="compositionally biased region" description="Polar residues" evidence="1">
    <location>
        <begin position="309"/>
        <end position="319"/>
    </location>
</feature>
<feature type="compositionally biased region" description="Basic residues" evidence="1">
    <location>
        <begin position="320"/>
        <end position="332"/>
    </location>
</feature>
<dbReference type="EMBL" id="BSXW01012446">
    <property type="protein sequence ID" value="GMF65113.1"/>
    <property type="molecule type" value="Genomic_DNA"/>
</dbReference>
<feature type="compositionally biased region" description="Basic and acidic residues" evidence="1">
    <location>
        <begin position="223"/>
        <end position="241"/>
    </location>
</feature>
<keyword evidence="4" id="KW-1185">Reference proteome</keyword>
<evidence type="ECO:0000259" key="2">
    <source>
        <dbReference type="Pfam" id="PF17800"/>
    </source>
</evidence>
<feature type="compositionally biased region" description="Basic and acidic residues" evidence="1">
    <location>
        <begin position="295"/>
        <end position="305"/>
    </location>
</feature>
<evidence type="ECO:0000313" key="3">
    <source>
        <dbReference type="EMBL" id="GMF65113.1"/>
    </source>
</evidence>
<name>A0A9W7D9Z8_9STRA</name>